<keyword evidence="8" id="KW-1185">Reference proteome</keyword>
<reference evidence="7" key="1">
    <citation type="journal article" date="2018" name="Mol. Biol. Evol.">
        <title>Broad Genomic Sampling Reveals a Smut Pathogenic Ancestry of the Fungal Clade Ustilaginomycotina.</title>
        <authorList>
            <person name="Kijpornyongpan T."/>
            <person name="Mondo S.J."/>
            <person name="Barry K."/>
            <person name="Sandor L."/>
            <person name="Lee J."/>
            <person name="Lipzen A."/>
            <person name="Pangilinan J."/>
            <person name="LaButti K."/>
            <person name="Hainaut M."/>
            <person name="Henrissat B."/>
            <person name="Grigoriev I.V."/>
            <person name="Spatafora J.W."/>
            <person name="Aime M.C."/>
        </authorList>
    </citation>
    <scope>NUCLEOTIDE SEQUENCE [LARGE SCALE GENOMIC DNA]</scope>
    <source>
        <strain evidence="7">MCA 4198</strain>
    </source>
</reference>
<dbReference type="PANTHER" id="PTHR46652:SF3">
    <property type="entry name" value="LEUCINE-RICH REPEAT-CONTAINING PROTEIN 9"/>
    <property type="match status" value="1"/>
</dbReference>
<feature type="compositionally biased region" description="Basic and acidic residues" evidence="6">
    <location>
        <begin position="80"/>
        <end position="92"/>
    </location>
</feature>
<evidence type="ECO:0000256" key="4">
    <source>
        <dbReference type="ARBA" id="ARBA00023242"/>
    </source>
</evidence>
<dbReference type="PANTHER" id="PTHR46652">
    <property type="entry name" value="LEUCINE-RICH REPEAT AND IQ DOMAIN-CONTAINING PROTEIN 1-RELATED"/>
    <property type="match status" value="1"/>
</dbReference>
<comment type="similarity">
    <text evidence="5">Belongs to the SDS22 family.</text>
</comment>
<organism evidence="7 8">
    <name type="scientific">Acaromyces ingoldii</name>
    <dbReference type="NCBI Taxonomy" id="215250"/>
    <lineage>
        <taxon>Eukaryota</taxon>
        <taxon>Fungi</taxon>
        <taxon>Dikarya</taxon>
        <taxon>Basidiomycota</taxon>
        <taxon>Ustilaginomycotina</taxon>
        <taxon>Exobasidiomycetes</taxon>
        <taxon>Exobasidiales</taxon>
        <taxon>Cryptobasidiaceae</taxon>
        <taxon>Acaromyces</taxon>
    </lineage>
</organism>
<keyword evidence="2" id="KW-0433">Leucine-rich repeat</keyword>
<dbReference type="SMART" id="SM00365">
    <property type="entry name" value="LRR_SD22"/>
    <property type="match status" value="10"/>
</dbReference>
<dbReference type="SMART" id="SM00369">
    <property type="entry name" value="LRR_TYP"/>
    <property type="match status" value="3"/>
</dbReference>
<sequence length="409" mass="45556">MSVQEPGSGGEGPEASTSSSQTIGGEKPKKQVQVVGAPPPLPFGGRKAEERDEDSGDDDEDAEEDEGEEDERDEEDGEEGREGAEARQNGREEAEEEDLLANFPEDEDTIDLTHLRLTTKALRRLPWSKFSKSLERLSMRQNEISKITEYDVGQLNALKELDLYDNGLEKTYGEVLKACSNLESLDYSFNSIRHISHLNHLANVHTLYFVQNKISRVRADDLTGPIGVNLRSLELGGNKLRSLEHIGHLTKLEELWVGKNKITKLENLSSLKSLRILSIQSNRLTKIEGLEALTNLEELYLSHNGLQALEGLESNARLTTLDVGANRIEEIKGVSHLSVLEEFWANDNAITTIQSIDDQLGPNKCPKLNTVYLEGNPVQRSEGAAYRRKLMLALPQISQIDATFVKQAM</sequence>
<dbReference type="SUPFAM" id="SSF52058">
    <property type="entry name" value="L domain-like"/>
    <property type="match status" value="1"/>
</dbReference>
<proteinExistence type="inferred from homology"/>
<evidence type="ECO:0000313" key="8">
    <source>
        <dbReference type="Proteomes" id="UP000245768"/>
    </source>
</evidence>
<dbReference type="OrthoDB" id="266138at2759"/>
<feature type="compositionally biased region" description="Acidic residues" evidence="6">
    <location>
        <begin position="93"/>
        <end position="105"/>
    </location>
</feature>
<dbReference type="InterPro" id="IPR032675">
    <property type="entry name" value="LRR_dom_sf"/>
</dbReference>
<keyword evidence="4" id="KW-0539">Nucleus</keyword>
<dbReference type="InterPro" id="IPR003591">
    <property type="entry name" value="Leu-rich_rpt_typical-subtyp"/>
</dbReference>
<dbReference type="AlphaFoldDB" id="A0A316YMZ4"/>
<evidence type="ECO:0000256" key="6">
    <source>
        <dbReference type="SAM" id="MobiDB-lite"/>
    </source>
</evidence>
<dbReference type="InterPro" id="IPR025875">
    <property type="entry name" value="Leu-rich_rpt_4"/>
</dbReference>
<dbReference type="InParanoid" id="A0A316YMZ4"/>
<dbReference type="RefSeq" id="XP_025377779.1">
    <property type="nucleotide sequence ID" value="XM_025523558.1"/>
</dbReference>
<evidence type="ECO:0000256" key="5">
    <source>
        <dbReference type="ARBA" id="ARBA00023460"/>
    </source>
</evidence>
<feature type="region of interest" description="Disordered" evidence="6">
    <location>
        <begin position="1"/>
        <end position="105"/>
    </location>
</feature>
<dbReference type="InterPro" id="IPR001611">
    <property type="entry name" value="Leu-rich_rpt"/>
</dbReference>
<dbReference type="Proteomes" id="UP000245768">
    <property type="component" value="Unassembled WGS sequence"/>
</dbReference>
<evidence type="ECO:0000256" key="2">
    <source>
        <dbReference type="ARBA" id="ARBA00022614"/>
    </source>
</evidence>
<dbReference type="Pfam" id="PF12799">
    <property type="entry name" value="LRR_4"/>
    <property type="match status" value="2"/>
</dbReference>
<gene>
    <name evidence="7" type="ORF">FA10DRAFT_279673</name>
</gene>
<evidence type="ECO:0000256" key="1">
    <source>
        <dbReference type="ARBA" id="ARBA00004123"/>
    </source>
</evidence>
<dbReference type="GO" id="GO:0005634">
    <property type="term" value="C:nucleus"/>
    <property type="evidence" value="ECO:0007669"/>
    <property type="project" value="UniProtKB-SubCell"/>
</dbReference>
<evidence type="ECO:0000256" key="3">
    <source>
        <dbReference type="ARBA" id="ARBA00022737"/>
    </source>
</evidence>
<name>A0A316YMZ4_9BASI</name>
<comment type="subcellular location">
    <subcellularLocation>
        <location evidence="1">Nucleus</location>
    </subcellularLocation>
</comment>
<dbReference type="EMBL" id="KZ819636">
    <property type="protein sequence ID" value="PWN90581.1"/>
    <property type="molecule type" value="Genomic_DNA"/>
</dbReference>
<dbReference type="GeneID" id="37045474"/>
<dbReference type="Gene3D" id="3.80.10.10">
    <property type="entry name" value="Ribonuclease Inhibitor"/>
    <property type="match status" value="2"/>
</dbReference>
<dbReference type="InterPro" id="IPR050836">
    <property type="entry name" value="SDS22/Internalin_LRR"/>
</dbReference>
<dbReference type="FunCoup" id="A0A316YMZ4">
    <property type="interactions" value="197"/>
</dbReference>
<accession>A0A316YMZ4</accession>
<dbReference type="FunFam" id="3.80.10.10:FF:000055">
    <property type="entry name" value="Protein phosphatase 1 regulatory subunit 7"/>
    <property type="match status" value="1"/>
</dbReference>
<evidence type="ECO:0000313" key="7">
    <source>
        <dbReference type="EMBL" id="PWN90581.1"/>
    </source>
</evidence>
<keyword evidence="3" id="KW-0677">Repeat</keyword>
<dbReference type="STRING" id="215250.A0A316YMZ4"/>
<feature type="compositionally biased region" description="Acidic residues" evidence="6">
    <location>
        <begin position="51"/>
        <end position="79"/>
    </location>
</feature>
<protein>
    <submittedName>
        <fullName evidence="7">L domain-like protein</fullName>
    </submittedName>
</protein>
<dbReference type="PROSITE" id="PS51450">
    <property type="entry name" value="LRR"/>
    <property type="match status" value="6"/>
</dbReference>